<dbReference type="SUPFAM" id="SSF49785">
    <property type="entry name" value="Galactose-binding domain-like"/>
    <property type="match status" value="1"/>
</dbReference>
<dbReference type="InterPro" id="IPR051913">
    <property type="entry name" value="GH2_Domain-Containing"/>
</dbReference>
<dbReference type="Gene3D" id="3.10.600.10">
    <property type="entry name" value="pyruvate carboxylase f1077a mutant domain"/>
    <property type="match status" value="1"/>
</dbReference>
<protein>
    <recommendedName>
        <fullName evidence="2">Glycosyl hydrolases family 2 sugar binding domain-containing protein</fullName>
    </recommendedName>
</protein>
<organism evidence="3">
    <name type="scientific">marine sediment metagenome</name>
    <dbReference type="NCBI Taxonomy" id="412755"/>
    <lineage>
        <taxon>unclassified sequences</taxon>
        <taxon>metagenomes</taxon>
        <taxon>ecological metagenomes</taxon>
    </lineage>
</organism>
<dbReference type="AlphaFoldDB" id="A0A0F8X707"/>
<dbReference type="InterPro" id="IPR008979">
    <property type="entry name" value="Galactose-bd-like_sf"/>
</dbReference>
<evidence type="ECO:0000259" key="2">
    <source>
        <dbReference type="Pfam" id="PF02837"/>
    </source>
</evidence>
<gene>
    <name evidence="3" type="ORF">LCGC14_2979780</name>
</gene>
<comment type="caution">
    <text evidence="3">The sequence shown here is derived from an EMBL/GenBank/DDBJ whole genome shotgun (WGS) entry which is preliminary data.</text>
</comment>
<evidence type="ECO:0000313" key="3">
    <source>
        <dbReference type="EMBL" id="KKK64877.1"/>
    </source>
</evidence>
<dbReference type="Gene3D" id="2.60.120.260">
    <property type="entry name" value="Galactose-binding domain-like"/>
    <property type="match status" value="1"/>
</dbReference>
<name>A0A0F8X707_9ZZZZ</name>
<dbReference type="InterPro" id="IPR006104">
    <property type="entry name" value="Glyco_hydro_2_N"/>
</dbReference>
<dbReference type="PANTHER" id="PTHR42732">
    <property type="entry name" value="BETA-GALACTOSIDASE"/>
    <property type="match status" value="1"/>
</dbReference>
<dbReference type="Pfam" id="PF02837">
    <property type="entry name" value="Glyco_hydro_2_N"/>
    <property type="match status" value="1"/>
</dbReference>
<feature type="domain" description="Glycosyl hydrolases family 2 sugar binding" evidence="2">
    <location>
        <begin position="60"/>
        <end position="229"/>
    </location>
</feature>
<feature type="non-terminal residue" evidence="3">
    <location>
        <position position="271"/>
    </location>
</feature>
<dbReference type="EMBL" id="LAZR01060824">
    <property type="protein sequence ID" value="KKK64877.1"/>
    <property type="molecule type" value="Genomic_DNA"/>
</dbReference>
<dbReference type="GO" id="GO:0005975">
    <property type="term" value="P:carbohydrate metabolic process"/>
    <property type="evidence" value="ECO:0007669"/>
    <property type="project" value="InterPro"/>
</dbReference>
<dbReference type="GO" id="GO:0004553">
    <property type="term" value="F:hydrolase activity, hydrolyzing O-glycosyl compounds"/>
    <property type="evidence" value="ECO:0007669"/>
    <property type="project" value="InterPro"/>
</dbReference>
<sequence length="271" mass="29534">MLNKMTVVGSAAMLLVVSLVGVTCGAEQTAGPLDALGAGRAGTPAVVNPVIRSELANWLSLNGSWEFRVDPKLTGYKGRWFEAGQWPPAERQIQVPGAWEAQGVGEPGRSNSGTAAFESYGHMMFSTYSGPAWYRKTVEVPTRWSGRRIWLKIGAVNSIGWIWVNGTYLARHYEYAGTYKYDISDLVTAGQSATVTVLVRNDVPSRQGETNSLRTFGGLHRSVELEATPSVFVDYAKHRRKHADLSVLPTPAFFYGLEPGAEIAVDIEPGK</sequence>
<reference evidence="3" key="1">
    <citation type="journal article" date="2015" name="Nature">
        <title>Complex archaea that bridge the gap between prokaryotes and eukaryotes.</title>
        <authorList>
            <person name="Spang A."/>
            <person name="Saw J.H."/>
            <person name="Jorgensen S.L."/>
            <person name="Zaremba-Niedzwiedzka K."/>
            <person name="Martijn J."/>
            <person name="Lind A.E."/>
            <person name="van Eijk R."/>
            <person name="Schleper C."/>
            <person name="Guy L."/>
            <person name="Ettema T.J."/>
        </authorList>
    </citation>
    <scope>NUCLEOTIDE SEQUENCE</scope>
</reference>
<comment type="similarity">
    <text evidence="1">Belongs to the glycosyl hydrolase 2 family.</text>
</comment>
<evidence type="ECO:0000256" key="1">
    <source>
        <dbReference type="ARBA" id="ARBA00007401"/>
    </source>
</evidence>
<accession>A0A0F8X707</accession>
<proteinExistence type="inferred from homology"/>